<evidence type="ECO:0000313" key="4">
    <source>
        <dbReference type="EMBL" id="KAG5193930.1"/>
    </source>
</evidence>
<comment type="caution">
    <text evidence="4">The sequence shown here is derived from an EMBL/GenBank/DDBJ whole genome shotgun (WGS) entry which is preliminary data.</text>
</comment>
<evidence type="ECO:0000313" key="5">
    <source>
        <dbReference type="Proteomes" id="UP000664991"/>
    </source>
</evidence>
<evidence type="ECO:0000256" key="1">
    <source>
        <dbReference type="ARBA" id="ARBA00023125"/>
    </source>
</evidence>
<dbReference type="InterPro" id="IPR036390">
    <property type="entry name" value="WH_DNA-bd_sf"/>
</dbReference>
<sequence>MESPQQRTLLMSPRPKCGFRGGFGEVVGPTREPRSRPPRQPTPQGPNPATASEEVNNAVLGLSLPRKLWMIVEDAAFTSVHWNDEGDMVLTEADLFQTEVLHHTCTDRIFKTASKVSSAN</sequence>
<dbReference type="InterPro" id="IPR000232">
    <property type="entry name" value="HSF_DNA-bd"/>
</dbReference>
<dbReference type="GO" id="GO:0003700">
    <property type="term" value="F:DNA-binding transcription factor activity"/>
    <property type="evidence" value="ECO:0007669"/>
    <property type="project" value="InterPro"/>
</dbReference>
<protein>
    <recommendedName>
        <fullName evidence="3">HSF-type DNA-binding domain-containing protein</fullName>
    </recommendedName>
</protein>
<dbReference type="Proteomes" id="UP000664991">
    <property type="component" value="Unassembled WGS sequence"/>
</dbReference>
<name>A0A836CPC1_SHEEP</name>
<proteinExistence type="predicted"/>
<feature type="region of interest" description="Disordered" evidence="2">
    <location>
        <begin position="1"/>
        <end position="54"/>
    </location>
</feature>
<dbReference type="Pfam" id="PF00447">
    <property type="entry name" value="HSF_DNA-bind"/>
    <property type="match status" value="1"/>
</dbReference>
<feature type="domain" description="HSF-type DNA-binding" evidence="3">
    <location>
        <begin position="65"/>
        <end position="113"/>
    </location>
</feature>
<dbReference type="GO" id="GO:0043565">
    <property type="term" value="F:sequence-specific DNA binding"/>
    <property type="evidence" value="ECO:0007669"/>
    <property type="project" value="InterPro"/>
</dbReference>
<keyword evidence="1" id="KW-0238">DNA-binding</keyword>
<accession>A0A836CPC1</accession>
<evidence type="ECO:0000256" key="2">
    <source>
        <dbReference type="SAM" id="MobiDB-lite"/>
    </source>
</evidence>
<evidence type="ECO:0000259" key="3">
    <source>
        <dbReference type="Pfam" id="PF00447"/>
    </source>
</evidence>
<gene>
    <name evidence="4" type="ORF">JEQ12_020291</name>
</gene>
<dbReference type="SUPFAM" id="SSF46785">
    <property type="entry name" value="Winged helix' DNA-binding domain"/>
    <property type="match status" value="1"/>
</dbReference>
<dbReference type="EMBL" id="JAEMGP010000027">
    <property type="protein sequence ID" value="KAG5193930.1"/>
    <property type="molecule type" value="Genomic_DNA"/>
</dbReference>
<dbReference type="AlphaFoldDB" id="A0A836CPC1"/>
<reference evidence="4 5" key="1">
    <citation type="submission" date="2020-12" db="EMBL/GenBank/DDBJ databases">
        <title>De novo assembly of Tibetan sheep genome.</title>
        <authorList>
            <person name="Li X."/>
        </authorList>
    </citation>
    <scope>NUCLEOTIDE SEQUENCE [LARGE SCALE GENOMIC DNA]</scope>
    <source>
        <tissue evidence="4">Heart</tissue>
    </source>
</reference>
<organism evidence="4 5">
    <name type="scientific">Ovis aries</name>
    <name type="common">Sheep</name>
    <dbReference type="NCBI Taxonomy" id="9940"/>
    <lineage>
        <taxon>Eukaryota</taxon>
        <taxon>Metazoa</taxon>
        <taxon>Chordata</taxon>
        <taxon>Craniata</taxon>
        <taxon>Vertebrata</taxon>
        <taxon>Euteleostomi</taxon>
        <taxon>Mammalia</taxon>
        <taxon>Eutheria</taxon>
        <taxon>Laurasiatheria</taxon>
        <taxon>Artiodactyla</taxon>
        <taxon>Ruminantia</taxon>
        <taxon>Pecora</taxon>
        <taxon>Bovidae</taxon>
        <taxon>Caprinae</taxon>
        <taxon>Ovis</taxon>
    </lineage>
</organism>